<evidence type="ECO:0000256" key="1">
    <source>
        <dbReference type="SAM" id="Coils"/>
    </source>
</evidence>
<feature type="coiled-coil region" evidence="1">
    <location>
        <begin position="298"/>
        <end position="325"/>
    </location>
</feature>
<dbReference type="KEGG" id="fpei:C4N17_03955"/>
<dbReference type="AlphaFoldDB" id="A0AAD0HTY8"/>
<protein>
    <recommendedName>
        <fullName evidence="4">Tetratricopeptide repeat protein</fullName>
    </recommendedName>
</protein>
<evidence type="ECO:0008006" key="4">
    <source>
        <dbReference type="Google" id="ProtNLM"/>
    </source>
</evidence>
<organism evidence="2 3">
    <name type="scientific">Fusobacterium periodonticum</name>
    <dbReference type="NCBI Taxonomy" id="860"/>
    <lineage>
        <taxon>Bacteria</taxon>
        <taxon>Fusobacteriati</taxon>
        <taxon>Fusobacteriota</taxon>
        <taxon>Fusobacteriia</taxon>
        <taxon>Fusobacteriales</taxon>
        <taxon>Fusobacteriaceae</taxon>
        <taxon>Fusobacterium</taxon>
    </lineage>
</organism>
<sequence length="541" mass="64435">MKKILLILFTVAIFIIGGIFGYKKILSIEKENKIIQLFNKDSLENFSKNKNEMLEKLKTLNKEEADKLYEQYLESNNTILENLNIEHDKLLSGGINGIYNKDIAENFTDEEWKIANKFLNKYDLELWYLARGTCIIKEVPDFYYKTFKDYVTDDYKEYLKITSKENEEHYVADSGLCITLEELGDRIVTWENFLEKYPNSKLNDKVNNICNSYRRDYILGVPGGIYDYKESAEEYNRFIKKYPDSPTTELLGYYLEEVNLDKPENNDSEALSKMIDEYIEKYFYLGSLENRKKGNLFSEQTNNLLEEFNKNKKEVINKLKTLNKEEANKFYEDYLESNNEILEKMNENDYIMLDNAFYIGKGDIDKEKLNKQNKYLDNYGLEVVEIEEGFMLTEKKDFYYNIFKNYVSDDYRDFIKLCSEDIDYIDYFSSLEEHPEIIADKVINWEKFLEKYPDSKLRKKANDICYSYRDDYILALTSSQTTEVLKNGKINEDVKELNRFKNKYPNSPTTEIIKYYLENYKNEDIRDMLADKNEEIYNKGE</sequence>
<dbReference type="EMBL" id="CP028108">
    <property type="protein sequence ID" value="AVQ24928.1"/>
    <property type="molecule type" value="Genomic_DNA"/>
</dbReference>
<dbReference type="Gene3D" id="1.25.40.10">
    <property type="entry name" value="Tetratricopeptide repeat domain"/>
    <property type="match status" value="1"/>
</dbReference>
<proteinExistence type="predicted"/>
<accession>A0AAD0HTY8</accession>
<dbReference type="RefSeq" id="WP_008793552.1">
    <property type="nucleotide sequence ID" value="NZ_CABKNO010000001.1"/>
</dbReference>
<dbReference type="Proteomes" id="UP000241472">
    <property type="component" value="Chromosome"/>
</dbReference>
<name>A0AAD0HTY8_9FUSO</name>
<gene>
    <name evidence="2" type="ORF">C4N17_03955</name>
</gene>
<keyword evidence="1" id="KW-0175">Coiled coil</keyword>
<evidence type="ECO:0000313" key="3">
    <source>
        <dbReference type="Proteomes" id="UP000241472"/>
    </source>
</evidence>
<reference evidence="2 3" key="1">
    <citation type="submission" date="2018-03" db="EMBL/GenBank/DDBJ databases">
        <title>Complete Fusobacterium genomes using hybrid Minion sequencing.</title>
        <authorList>
            <person name="Slade D.J."/>
            <person name="Lahmers K."/>
        </authorList>
    </citation>
    <scope>NUCLEOTIDE SEQUENCE [LARGE SCALE GENOMIC DNA]</scope>
    <source>
        <strain evidence="2 3">2_1_31</strain>
    </source>
</reference>
<evidence type="ECO:0000313" key="2">
    <source>
        <dbReference type="EMBL" id="AVQ24928.1"/>
    </source>
</evidence>
<dbReference type="InterPro" id="IPR011990">
    <property type="entry name" value="TPR-like_helical_dom_sf"/>
</dbReference>